<proteinExistence type="predicted"/>
<reference evidence="2 3" key="1">
    <citation type="journal article" date="2014" name="BMC Genomics">
        <title>Comparison of environmental and isolate Sulfobacillus genomes reveals diverse carbon, sulfur, nitrogen, and hydrogen metabolisms.</title>
        <authorList>
            <person name="Justice N.B."/>
            <person name="Norman A."/>
            <person name="Brown C.T."/>
            <person name="Singh A."/>
            <person name="Thomas B.C."/>
            <person name="Banfield J.F."/>
        </authorList>
    </citation>
    <scope>NUCLEOTIDE SEQUENCE [LARGE SCALE GENOMIC DNA]</scope>
    <source>
        <strain evidence="2">AMDSBA4</strain>
    </source>
</reference>
<feature type="region of interest" description="Disordered" evidence="1">
    <location>
        <begin position="1"/>
        <end position="33"/>
    </location>
</feature>
<evidence type="ECO:0000313" key="2">
    <source>
        <dbReference type="EMBL" id="PSR27564.1"/>
    </source>
</evidence>
<evidence type="ECO:0000256" key="1">
    <source>
        <dbReference type="SAM" id="MobiDB-lite"/>
    </source>
</evidence>
<name>A0A2T2WZ90_9FIRM</name>
<dbReference type="EMBL" id="PXYW01000108">
    <property type="protein sequence ID" value="PSR27564.1"/>
    <property type="molecule type" value="Genomic_DNA"/>
</dbReference>
<dbReference type="Proteomes" id="UP000242972">
    <property type="component" value="Unassembled WGS sequence"/>
</dbReference>
<feature type="compositionally biased region" description="Basic and acidic residues" evidence="1">
    <location>
        <begin position="11"/>
        <end position="22"/>
    </location>
</feature>
<feature type="region of interest" description="Disordered" evidence="1">
    <location>
        <begin position="45"/>
        <end position="81"/>
    </location>
</feature>
<evidence type="ECO:0000313" key="3">
    <source>
        <dbReference type="Proteomes" id="UP000242972"/>
    </source>
</evidence>
<organism evidence="2 3">
    <name type="scientific">Sulfobacillus benefaciens</name>
    <dbReference type="NCBI Taxonomy" id="453960"/>
    <lineage>
        <taxon>Bacteria</taxon>
        <taxon>Bacillati</taxon>
        <taxon>Bacillota</taxon>
        <taxon>Clostridia</taxon>
        <taxon>Eubacteriales</taxon>
        <taxon>Clostridiales Family XVII. Incertae Sedis</taxon>
        <taxon>Sulfobacillus</taxon>
    </lineage>
</organism>
<gene>
    <name evidence="2" type="ORF">C7B46_19390</name>
</gene>
<feature type="compositionally biased region" description="Basic residues" evidence="1">
    <location>
        <begin position="1"/>
        <end position="10"/>
    </location>
</feature>
<feature type="compositionally biased region" description="Basic and acidic residues" evidence="1">
    <location>
        <begin position="46"/>
        <end position="62"/>
    </location>
</feature>
<comment type="caution">
    <text evidence="2">The sequence shown here is derived from an EMBL/GenBank/DDBJ whole genome shotgun (WGS) entry which is preliminary data.</text>
</comment>
<dbReference type="AlphaFoldDB" id="A0A2T2WZ90"/>
<accession>A0A2T2WZ90</accession>
<protein>
    <submittedName>
        <fullName evidence="2">Uncharacterized protein</fullName>
    </submittedName>
</protein>
<sequence length="81" mass="9018">MRNKEGRKRGEKWGKEKEHAKGEVATSQTSKKQIVRGIRCINAQETTHRSIADRHDPQRRSESLSLGAPSQAELAGQAPRG</sequence>